<evidence type="ECO:0000313" key="3">
    <source>
        <dbReference type="Proteomes" id="UP000235914"/>
    </source>
</evidence>
<reference evidence="2 3" key="1">
    <citation type="journal article" date="2017" name="BMC Genomics">
        <title>Genome sequencing of 39 Akkermansia muciniphila isolates reveals its population structure, genomic and functional diverisity, and global distribution in mammalian gut microbiotas.</title>
        <authorList>
            <person name="Guo X."/>
            <person name="Li S."/>
            <person name="Zhang J."/>
            <person name="Wu F."/>
            <person name="Li X."/>
            <person name="Wu D."/>
            <person name="Zhang M."/>
            <person name="Ou Z."/>
            <person name="Jie Z."/>
            <person name="Yan Q."/>
            <person name="Li P."/>
            <person name="Yi J."/>
            <person name="Peng Y."/>
        </authorList>
    </citation>
    <scope>NUCLEOTIDE SEQUENCE [LARGE SCALE GENOMIC DNA]</scope>
    <source>
        <strain evidence="2 3">GP43</strain>
    </source>
</reference>
<accession>A0AAP8NLC3</accession>
<dbReference type="Proteomes" id="UP000235914">
    <property type="component" value="Unassembled WGS sequence"/>
</dbReference>
<feature type="region of interest" description="Disordered" evidence="1">
    <location>
        <begin position="37"/>
        <end position="61"/>
    </location>
</feature>
<proteinExistence type="predicted"/>
<dbReference type="AlphaFoldDB" id="A0AAP8NLC3"/>
<sequence>MQCIKTFSIPQNPEYMRILPILAFTCLFGSISFAQGQSRTPSRPEPAQPAANAPAADTVDKSLPPAAVNGIRFVLKEPMSLPSPIYMPIDSKRLEKVEIRAALPGRRSVYPKSKIITLFGGLDQKGMPTNKLVSKPLPPDLGSKTLALVGKNSKGELTLDFINESELPLNCVYIQNLTGRTFTLELPKPPSGEKSAIELPSKSTYIFGKNSTDSNISRTTPANLTYMTRLKNGKVVKVKDRGMMLTTYPGRKVVMIISPDSTGRTVVLTELMIFKERPGAGSSDK</sequence>
<dbReference type="EMBL" id="PJKN01000002">
    <property type="protein sequence ID" value="PNC56630.1"/>
    <property type="molecule type" value="Genomic_DNA"/>
</dbReference>
<protein>
    <submittedName>
        <fullName evidence="2">Uncharacterized protein</fullName>
    </submittedName>
</protein>
<evidence type="ECO:0000256" key="1">
    <source>
        <dbReference type="SAM" id="MobiDB-lite"/>
    </source>
</evidence>
<evidence type="ECO:0000313" key="2">
    <source>
        <dbReference type="EMBL" id="PNC56630.1"/>
    </source>
</evidence>
<comment type="caution">
    <text evidence="2">The sequence shown here is derived from an EMBL/GenBank/DDBJ whole genome shotgun (WGS) entry which is preliminary data.</text>
</comment>
<organism evidence="2 3">
    <name type="scientific">Akkermansia muciniphila</name>
    <dbReference type="NCBI Taxonomy" id="239935"/>
    <lineage>
        <taxon>Bacteria</taxon>
        <taxon>Pseudomonadati</taxon>
        <taxon>Verrucomicrobiota</taxon>
        <taxon>Verrucomicrobiia</taxon>
        <taxon>Verrucomicrobiales</taxon>
        <taxon>Akkermansiaceae</taxon>
        <taxon>Akkermansia</taxon>
    </lineage>
</organism>
<gene>
    <name evidence="2" type="ORF">CXU09_03330</name>
</gene>
<name>A0AAP8NLC3_9BACT</name>